<gene>
    <name evidence="1" type="ORF">F5878DRAFT_647481</name>
</gene>
<proteinExistence type="predicted"/>
<sequence>MPQLSSRRRRLSPSLSLLPGYLFNGKRTPEDKYRIRGKTFGLYFSFASPHPKSVQFPSENHRDTAPASRKHHRHILFRHMFSPEFQPDNLFTTLIIVEGRRYVVSGTYDQCLEGFNQAVDGIGCNEIYKGDIGICFLGKSQRDRFLDGLPRYRNADAKQRVLRKVLKSMFGVNHVEIQ</sequence>
<protein>
    <submittedName>
        <fullName evidence="1">Uncharacterized protein</fullName>
    </submittedName>
</protein>
<accession>A0AA38NVY6</accession>
<keyword evidence="2" id="KW-1185">Reference proteome</keyword>
<name>A0AA38NVY6_9AGAR</name>
<reference evidence="1" key="1">
    <citation type="submission" date="2022-08" db="EMBL/GenBank/DDBJ databases">
        <authorList>
            <consortium name="DOE Joint Genome Institute"/>
            <person name="Min B."/>
            <person name="Riley R."/>
            <person name="Sierra-Patev S."/>
            <person name="Naranjo-Ortiz M."/>
            <person name="Looney B."/>
            <person name="Konkel Z."/>
            <person name="Slot J.C."/>
            <person name="Sakamoto Y."/>
            <person name="Steenwyk J.L."/>
            <person name="Rokas A."/>
            <person name="Carro J."/>
            <person name="Camarero S."/>
            <person name="Ferreira P."/>
            <person name="Molpeceres G."/>
            <person name="Ruiz-Duenas F.J."/>
            <person name="Serrano A."/>
            <person name="Henrissat B."/>
            <person name="Drula E."/>
            <person name="Hughes K.W."/>
            <person name="Mata J.L."/>
            <person name="Ishikawa N.K."/>
            <person name="Vargas-Isla R."/>
            <person name="Ushijima S."/>
            <person name="Smith C.A."/>
            <person name="Ahrendt S."/>
            <person name="Andreopoulos W."/>
            <person name="He G."/>
            <person name="Labutti K."/>
            <person name="Lipzen A."/>
            <person name="Ng V."/>
            <person name="Sandor L."/>
            <person name="Barry K."/>
            <person name="Martinez A.T."/>
            <person name="Xiao Y."/>
            <person name="Gibbons J.G."/>
            <person name="Terashima K."/>
            <person name="Hibbett D.S."/>
            <person name="Grigoriev I.V."/>
        </authorList>
    </citation>
    <scope>NUCLEOTIDE SEQUENCE</scope>
    <source>
        <strain evidence="1">TFB9207</strain>
    </source>
</reference>
<organism evidence="1 2">
    <name type="scientific">Lentinula raphanica</name>
    <dbReference type="NCBI Taxonomy" id="153919"/>
    <lineage>
        <taxon>Eukaryota</taxon>
        <taxon>Fungi</taxon>
        <taxon>Dikarya</taxon>
        <taxon>Basidiomycota</taxon>
        <taxon>Agaricomycotina</taxon>
        <taxon>Agaricomycetes</taxon>
        <taxon>Agaricomycetidae</taxon>
        <taxon>Agaricales</taxon>
        <taxon>Marasmiineae</taxon>
        <taxon>Omphalotaceae</taxon>
        <taxon>Lentinula</taxon>
    </lineage>
</organism>
<evidence type="ECO:0000313" key="1">
    <source>
        <dbReference type="EMBL" id="KAJ3831619.1"/>
    </source>
</evidence>
<dbReference type="AlphaFoldDB" id="A0AA38NVY6"/>
<dbReference type="Proteomes" id="UP001163846">
    <property type="component" value="Unassembled WGS sequence"/>
</dbReference>
<comment type="caution">
    <text evidence="1">The sequence shown here is derived from an EMBL/GenBank/DDBJ whole genome shotgun (WGS) entry which is preliminary data.</text>
</comment>
<dbReference type="EMBL" id="MU807340">
    <property type="protein sequence ID" value="KAJ3831619.1"/>
    <property type="molecule type" value="Genomic_DNA"/>
</dbReference>
<evidence type="ECO:0000313" key="2">
    <source>
        <dbReference type="Proteomes" id="UP001163846"/>
    </source>
</evidence>